<accession>A0A521BJR7</accession>
<name>A0A521BJR7_9RHOB</name>
<proteinExistence type="predicted"/>
<organism evidence="1 2">
    <name type="scientific">Paracoccus laeviglucosivorans</name>
    <dbReference type="NCBI Taxonomy" id="1197861"/>
    <lineage>
        <taxon>Bacteria</taxon>
        <taxon>Pseudomonadati</taxon>
        <taxon>Pseudomonadota</taxon>
        <taxon>Alphaproteobacteria</taxon>
        <taxon>Rhodobacterales</taxon>
        <taxon>Paracoccaceae</taxon>
        <taxon>Paracoccus</taxon>
    </lineage>
</organism>
<keyword evidence="2" id="KW-1185">Reference proteome</keyword>
<evidence type="ECO:0000313" key="2">
    <source>
        <dbReference type="Proteomes" id="UP000319014"/>
    </source>
</evidence>
<dbReference type="EMBL" id="FXTK01000002">
    <property type="protein sequence ID" value="SMO47384.1"/>
    <property type="molecule type" value="Genomic_DNA"/>
</dbReference>
<protein>
    <submittedName>
        <fullName evidence="1">Uncharacterized protein</fullName>
    </submittedName>
</protein>
<dbReference type="Proteomes" id="UP000319014">
    <property type="component" value="Unassembled WGS sequence"/>
</dbReference>
<dbReference type="OrthoDB" id="282212at204455"/>
<reference evidence="1 2" key="1">
    <citation type="submission" date="2017-05" db="EMBL/GenBank/DDBJ databases">
        <authorList>
            <person name="Varghese N."/>
            <person name="Submissions S."/>
        </authorList>
    </citation>
    <scope>NUCLEOTIDE SEQUENCE [LARGE SCALE GENOMIC DNA]</scope>
    <source>
        <strain evidence="1 2">DSM 100094</strain>
    </source>
</reference>
<gene>
    <name evidence="1" type="ORF">SAMN06265221_102335</name>
</gene>
<sequence>MTDLIPVHELEERLAHVRRDLPLDLIPMVERHHQNLLGLVQALEAAGRPPETIRQTVQNLLQSYEKDLLSVFEAKSGDSK</sequence>
<dbReference type="AlphaFoldDB" id="A0A521BJR7"/>
<dbReference type="RefSeq" id="WP_142661863.1">
    <property type="nucleotide sequence ID" value="NZ_FXTK01000002.1"/>
</dbReference>
<evidence type="ECO:0000313" key="1">
    <source>
        <dbReference type="EMBL" id="SMO47384.1"/>
    </source>
</evidence>